<evidence type="ECO:0000256" key="1">
    <source>
        <dbReference type="ARBA" id="ARBA00006252"/>
    </source>
</evidence>
<dbReference type="GO" id="GO:0016491">
    <property type="term" value="F:oxidoreductase activity"/>
    <property type="evidence" value="ECO:0007669"/>
    <property type="project" value="UniProtKB-KW"/>
</dbReference>
<feature type="domain" description="Flavodoxin-like fold" evidence="3">
    <location>
        <begin position="1"/>
        <end position="200"/>
    </location>
</feature>
<dbReference type="PANTHER" id="PTHR10204">
    <property type="entry name" value="NAD P H OXIDOREDUCTASE-RELATED"/>
    <property type="match status" value="1"/>
</dbReference>
<evidence type="ECO:0000256" key="2">
    <source>
        <dbReference type="ARBA" id="ARBA00023002"/>
    </source>
</evidence>
<gene>
    <name evidence="4" type="ORF">ACFO0D_05520</name>
</gene>
<dbReference type="InterPro" id="IPR029039">
    <property type="entry name" value="Flavoprotein-like_sf"/>
</dbReference>
<name>A0ABV9I7X4_9DEIO</name>
<dbReference type="Gene3D" id="3.40.50.360">
    <property type="match status" value="1"/>
</dbReference>
<dbReference type="InterPro" id="IPR003680">
    <property type="entry name" value="Flavodoxin_fold"/>
</dbReference>
<keyword evidence="2 4" id="KW-0560">Oxidoreductase</keyword>
<sequence length="228" mass="25274">MHVLIVHAHPEPQSFNAAMTRTAVDTLEANGHTVEVSDLYAMQFNPVAGWHDFPQAADPSFLHYQREQKIAFERQTYAPEIAWEHDKLTRADLVIFQFPVWWRSSPAILKGWFDRVLGVGFAYGAGRVYSTGGLQGKRALLSVTFGGPTSAAEAAEVLQQLQDGVLAFVGFEVLSPFVVGGPRHLTADARQAELQRYHETLEALTCDRTPPGQCHQRAPLVHDALEQA</sequence>
<comment type="caution">
    <text evidence="4">The sequence shown here is derived from an EMBL/GenBank/DDBJ whole genome shotgun (WGS) entry which is preliminary data.</text>
</comment>
<dbReference type="Proteomes" id="UP001595952">
    <property type="component" value="Unassembled WGS sequence"/>
</dbReference>
<dbReference type="EC" id="1.-.-.-" evidence="4"/>
<dbReference type="InterPro" id="IPR051545">
    <property type="entry name" value="NAD(P)H_dehydrogenase_qn"/>
</dbReference>
<evidence type="ECO:0000313" key="5">
    <source>
        <dbReference type="Proteomes" id="UP001595952"/>
    </source>
</evidence>
<evidence type="ECO:0000259" key="3">
    <source>
        <dbReference type="Pfam" id="PF02525"/>
    </source>
</evidence>
<organism evidence="4 5">
    <name type="scientific">Deinococcus hohokamensis</name>
    <dbReference type="NCBI Taxonomy" id="309883"/>
    <lineage>
        <taxon>Bacteria</taxon>
        <taxon>Thermotogati</taxon>
        <taxon>Deinococcota</taxon>
        <taxon>Deinococci</taxon>
        <taxon>Deinococcales</taxon>
        <taxon>Deinococcaceae</taxon>
        <taxon>Deinococcus</taxon>
    </lineage>
</organism>
<comment type="similarity">
    <text evidence="1">Belongs to the NAD(P)H dehydrogenase (quinone) family.</text>
</comment>
<dbReference type="EMBL" id="JBHSEI010000002">
    <property type="protein sequence ID" value="MFC4637795.1"/>
    <property type="molecule type" value="Genomic_DNA"/>
</dbReference>
<dbReference type="SUPFAM" id="SSF52218">
    <property type="entry name" value="Flavoproteins"/>
    <property type="match status" value="1"/>
</dbReference>
<proteinExistence type="inferred from homology"/>
<dbReference type="Pfam" id="PF02525">
    <property type="entry name" value="Flavodoxin_2"/>
    <property type="match status" value="1"/>
</dbReference>
<reference evidence="5" key="1">
    <citation type="journal article" date="2019" name="Int. J. Syst. Evol. Microbiol.">
        <title>The Global Catalogue of Microorganisms (GCM) 10K type strain sequencing project: providing services to taxonomists for standard genome sequencing and annotation.</title>
        <authorList>
            <consortium name="The Broad Institute Genomics Platform"/>
            <consortium name="The Broad Institute Genome Sequencing Center for Infectious Disease"/>
            <person name="Wu L."/>
            <person name="Ma J."/>
        </authorList>
    </citation>
    <scope>NUCLEOTIDE SEQUENCE [LARGE SCALE GENOMIC DNA]</scope>
    <source>
        <strain evidence="5">CCUG 55995</strain>
    </source>
</reference>
<dbReference type="EC" id="1.6.99.-" evidence="4"/>
<dbReference type="PANTHER" id="PTHR10204:SF34">
    <property type="entry name" value="NAD(P)H DEHYDROGENASE [QUINONE] 1 ISOFORM 1"/>
    <property type="match status" value="1"/>
</dbReference>
<protein>
    <submittedName>
        <fullName evidence="4">NAD(P)H-dependent oxidoreductase</fullName>
        <ecNumber evidence="4">1.-.-.-</ecNumber>
        <ecNumber evidence="4">1.6.99.-</ecNumber>
    </submittedName>
</protein>
<evidence type="ECO:0000313" key="4">
    <source>
        <dbReference type="EMBL" id="MFC4637795.1"/>
    </source>
</evidence>
<accession>A0ABV9I7X4</accession>
<dbReference type="RefSeq" id="WP_380060826.1">
    <property type="nucleotide sequence ID" value="NZ_JBHSEI010000002.1"/>
</dbReference>
<keyword evidence="5" id="KW-1185">Reference proteome</keyword>